<keyword evidence="5" id="KW-0472">Membrane</keyword>
<keyword evidence="8" id="KW-1185">Reference proteome</keyword>
<keyword evidence="5" id="KW-1133">Transmembrane helix</keyword>
<reference evidence="7 8" key="1">
    <citation type="journal article" date="2011" name="Science">
        <title>The ecoresponsive genome of Daphnia pulex.</title>
        <authorList>
            <person name="Colbourne J.K."/>
            <person name="Pfrender M.E."/>
            <person name="Gilbert D."/>
            <person name="Thomas W.K."/>
            <person name="Tucker A."/>
            <person name="Oakley T.H."/>
            <person name="Tokishita S."/>
            <person name="Aerts A."/>
            <person name="Arnold G.J."/>
            <person name="Basu M.K."/>
            <person name="Bauer D.J."/>
            <person name="Caceres C.E."/>
            <person name="Carmel L."/>
            <person name="Casola C."/>
            <person name="Choi J.H."/>
            <person name="Detter J.C."/>
            <person name="Dong Q."/>
            <person name="Dusheyko S."/>
            <person name="Eads B.D."/>
            <person name="Frohlich T."/>
            <person name="Geiler-Samerotte K.A."/>
            <person name="Gerlach D."/>
            <person name="Hatcher P."/>
            <person name="Jogdeo S."/>
            <person name="Krijgsveld J."/>
            <person name="Kriventseva E.V."/>
            <person name="Kultz D."/>
            <person name="Laforsch C."/>
            <person name="Lindquist E."/>
            <person name="Lopez J."/>
            <person name="Manak J.R."/>
            <person name="Muller J."/>
            <person name="Pangilinan J."/>
            <person name="Patwardhan R.P."/>
            <person name="Pitluck S."/>
            <person name="Pritham E.J."/>
            <person name="Rechtsteiner A."/>
            <person name="Rho M."/>
            <person name="Rogozin I.B."/>
            <person name="Sakarya O."/>
            <person name="Salamov A."/>
            <person name="Schaack S."/>
            <person name="Shapiro H."/>
            <person name="Shiga Y."/>
            <person name="Skalitzky C."/>
            <person name="Smith Z."/>
            <person name="Souvorov A."/>
            <person name="Sung W."/>
            <person name="Tang Z."/>
            <person name="Tsuchiya D."/>
            <person name="Tu H."/>
            <person name="Vos H."/>
            <person name="Wang M."/>
            <person name="Wolf Y.I."/>
            <person name="Yamagata H."/>
            <person name="Yamada T."/>
            <person name="Ye Y."/>
            <person name="Shaw J.R."/>
            <person name="Andrews J."/>
            <person name="Crease T.J."/>
            <person name="Tang H."/>
            <person name="Lucas S.M."/>
            <person name="Robertson H.M."/>
            <person name="Bork P."/>
            <person name="Koonin E.V."/>
            <person name="Zdobnov E.M."/>
            <person name="Grigoriev I.V."/>
            <person name="Lynch M."/>
            <person name="Boore J.L."/>
        </authorList>
    </citation>
    <scope>NUCLEOTIDE SEQUENCE [LARGE SCALE GENOMIC DNA]</scope>
</reference>
<dbReference type="AlphaFoldDB" id="E9HDQ6"/>
<accession>E9HDQ6</accession>
<sequence length="300" mass="31846">MVGQATSNKMLRETFSLEFSFVNSNLQLLKEQRTCRSRQLGRGLPGIYRRPLQARQMNTWKPEAVAELCDLGLSAMRSETTPASFVLRVLLSAILPSDNFVLVVVVAEKVVVVVVVEEVEVVELVESATGSAFRAGDGILSGAQFALNAGTQFSIESSRSLTDILHAVGIGGYSGEGWGGGDKGGGRDWKCPFCQSFNPLGRITCVICKQIRIFNKTEIQIFKSAKKNKKDKKKANAALSTALSAALVAAVPAAAAGLSAAAAALPADDFVESSSSFNSPTPMDITPPVAPRSVGTLDHL</sequence>
<dbReference type="HOGENOM" id="CLU_928309_0_0_1"/>
<keyword evidence="5" id="KW-0812">Transmembrane</keyword>
<dbReference type="InterPro" id="IPR036443">
    <property type="entry name" value="Znf_RanBP2_sf"/>
</dbReference>
<gene>
    <name evidence="7" type="ORF">DAPPUDRAFT_257511</name>
</gene>
<name>E9HDQ6_DAPPU</name>
<dbReference type="InterPro" id="IPR001876">
    <property type="entry name" value="Znf_RanBP2"/>
</dbReference>
<dbReference type="Proteomes" id="UP000000305">
    <property type="component" value="Unassembled WGS sequence"/>
</dbReference>
<evidence type="ECO:0000256" key="5">
    <source>
        <dbReference type="SAM" id="Phobius"/>
    </source>
</evidence>
<evidence type="ECO:0000256" key="4">
    <source>
        <dbReference type="SAM" id="MobiDB-lite"/>
    </source>
</evidence>
<feature type="region of interest" description="Disordered" evidence="4">
    <location>
        <begin position="276"/>
        <end position="300"/>
    </location>
</feature>
<evidence type="ECO:0000256" key="3">
    <source>
        <dbReference type="ARBA" id="ARBA00022833"/>
    </source>
</evidence>
<organism evidence="7 8">
    <name type="scientific">Daphnia pulex</name>
    <name type="common">Water flea</name>
    <dbReference type="NCBI Taxonomy" id="6669"/>
    <lineage>
        <taxon>Eukaryota</taxon>
        <taxon>Metazoa</taxon>
        <taxon>Ecdysozoa</taxon>
        <taxon>Arthropoda</taxon>
        <taxon>Crustacea</taxon>
        <taxon>Branchiopoda</taxon>
        <taxon>Diplostraca</taxon>
        <taxon>Cladocera</taxon>
        <taxon>Anomopoda</taxon>
        <taxon>Daphniidae</taxon>
        <taxon>Daphnia</taxon>
    </lineage>
</organism>
<protein>
    <recommendedName>
        <fullName evidence="6">RanBP2-type domain-containing protein</fullName>
    </recommendedName>
</protein>
<evidence type="ECO:0000259" key="6">
    <source>
        <dbReference type="PROSITE" id="PS01358"/>
    </source>
</evidence>
<dbReference type="PROSITE" id="PS01358">
    <property type="entry name" value="ZF_RANBP2_1"/>
    <property type="match status" value="1"/>
</dbReference>
<dbReference type="GO" id="GO:0008270">
    <property type="term" value="F:zinc ion binding"/>
    <property type="evidence" value="ECO:0007669"/>
    <property type="project" value="UniProtKB-KW"/>
</dbReference>
<dbReference type="KEGG" id="dpx:DAPPUDRAFT_257511"/>
<feature type="transmembrane region" description="Helical" evidence="5">
    <location>
        <begin position="237"/>
        <end position="265"/>
    </location>
</feature>
<dbReference type="SUPFAM" id="SSF90209">
    <property type="entry name" value="Ran binding protein zinc finger-like"/>
    <property type="match status" value="1"/>
</dbReference>
<feature type="domain" description="RanBP2-type" evidence="6">
    <location>
        <begin position="189"/>
        <end position="208"/>
    </location>
</feature>
<dbReference type="EMBL" id="GL732625">
    <property type="protein sequence ID" value="EFX70131.1"/>
    <property type="molecule type" value="Genomic_DNA"/>
</dbReference>
<proteinExistence type="predicted"/>
<evidence type="ECO:0000313" key="7">
    <source>
        <dbReference type="EMBL" id="EFX70131.1"/>
    </source>
</evidence>
<keyword evidence="2" id="KW-0863">Zinc-finger</keyword>
<keyword evidence="1" id="KW-0479">Metal-binding</keyword>
<dbReference type="InParanoid" id="E9HDQ6"/>
<evidence type="ECO:0000313" key="8">
    <source>
        <dbReference type="Proteomes" id="UP000000305"/>
    </source>
</evidence>
<evidence type="ECO:0000256" key="1">
    <source>
        <dbReference type="ARBA" id="ARBA00022723"/>
    </source>
</evidence>
<keyword evidence="3" id="KW-0862">Zinc</keyword>
<evidence type="ECO:0000256" key="2">
    <source>
        <dbReference type="ARBA" id="ARBA00022771"/>
    </source>
</evidence>